<organism evidence="3 4">
    <name type="scientific">Corynebacterium appendicis CIP 107643</name>
    <dbReference type="NCBI Taxonomy" id="1161099"/>
    <lineage>
        <taxon>Bacteria</taxon>
        <taxon>Bacillati</taxon>
        <taxon>Actinomycetota</taxon>
        <taxon>Actinomycetes</taxon>
        <taxon>Mycobacteriales</taxon>
        <taxon>Corynebacteriaceae</taxon>
        <taxon>Corynebacterium</taxon>
    </lineage>
</organism>
<proteinExistence type="predicted"/>
<dbReference type="AlphaFoldDB" id="A0A1N7JAU7"/>
<evidence type="ECO:0000313" key="4">
    <source>
        <dbReference type="Proteomes" id="UP000186292"/>
    </source>
</evidence>
<sequence length="82" mass="9647">MDFQQFAEQFKERTARRMVEFERVLKESQRQMEQAARQQAAVHEMNIQKPPAPTPRGTYRGVRHGRVQGVLRKEGPTEQRPV</sequence>
<dbReference type="STRING" id="1161099.SAMN05444817_10576"/>
<dbReference type="Proteomes" id="UP000186292">
    <property type="component" value="Unassembled WGS sequence"/>
</dbReference>
<dbReference type="RefSeq" id="WP_076599161.1">
    <property type="nucleotide sequence ID" value="NZ_CP046976.1"/>
</dbReference>
<keyword evidence="1" id="KW-0175">Coiled coil</keyword>
<feature type="coiled-coil region" evidence="1">
    <location>
        <begin position="11"/>
        <end position="38"/>
    </location>
</feature>
<dbReference type="OrthoDB" id="4421812at2"/>
<accession>A0A1N7JAU7</accession>
<protein>
    <submittedName>
        <fullName evidence="3">Uncharacterized protein</fullName>
    </submittedName>
</protein>
<dbReference type="EMBL" id="FTOF01000005">
    <property type="protein sequence ID" value="SIS46404.1"/>
    <property type="molecule type" value="Genomic_DNA"/>
</dbReference>
<gene>
    <name evidence="3" type="ORF">SAMN05444817_10576</name>
</gene>
<keyword evidence="4" id="KW-1185">Reference proteome</keyword>
<feature type="region of interest" description="Disordered" evidence="2">
    <location>
        <begin position="46"/>
        <end position="82"/>
    </location>
</feature>
<feature type="compositionally biased region" description="Basic and acidic residues" evidence="2">
    <location>
        <begin position="71"/>
        <end position="82"/>
    </location>
</feature>
<evidence type="ECO:0000313" key="3">
    <source>
        <dbReference type="EMBL" id="SIS46404.1"/>
    </source>
</evidence>
<evidence type="ECO:0000256" key="2">
    <source>
        <dbReference type="SAM" id="MobiDB-lite"/>
    </source>
</evidence>
<name>A0A1N7JAU7_9CORY</name>
<reference evidence="4" key="1">
    <citation type="submission" date="2017-01" db="EMBL/GenBank/DDBJ databases">
        <authorList>
            <person name="Varghese N."/>
            <person name="Submissions S."/>
        </authorList>
    </citation>
    <scope>NUCLEOTIDE SEQUENCE [LARGE SCALE GENOMIC DNA]</scope>
    <source>
        <strain evidence="4">DSM 44531</strain>
    </source>
</reference>
<evidence type="ECO:0000256" key="1">
    <source>
        <dbReference type="SAM" id="Coils"/>
    </source>
</evidence>